<name>A0A5J4ZVL5_9ASTE</name>
<evidence type="ECO:0000313" key="3">
    <source>
        <dbReference type="EMBL" id="KAA8521181.1"/>
    </source>
</evidence>
<dbReference type="SUPFAM" id="SSF55681">
    <property type="entry name" value="Class II aaRS and biotin synthetases"/>
    <property type="match status" value="1"/>
</dbReference>
<dbReference type="Proteomes" id="UP000325577">
    <property type="component" value="Linkage Group LG5"/>
</dbReference>
<organism evidence="3 4">
    <name type="scientific">Nyssa sinensis</name>
    <dbReference type="NCBI Taxonomy" id="561372"/>
    <lineage>
        <taxon>Eukaryota</taxon>
        <taxon>Viridiplantae</taxon>
        <taxon>Streptophyta</taxon>
        <taxon>Embryophyta</taxon>
        <taxon>Tracheophyta</taxon>
        <taxon>Spermatophyta</taxon>
        <taxon>Magnoliopsida</taxon>
        <taxon>eudicotyledons</taxon>
        <taxon>Gunneridae</taxon>
        <taxon>Pentapetalae</taxon>
        <taxon>asterids</taxon>
        <taxon>Cornales</taxon>
        <taxon>Nyssaceae</taxon>
        <taxon>Nyssa</taxon>
    </lineage>
</organism>
<sequence>MLKSCSVKDGKLSEVVLGDRGWALSILQLHLEEKLLRTSSDNWCIINDGTNAATIVMGMSGKPSELLDLGHVLQDQIPVIRRFTGGGTVIVDHGTIFISLICNKDAVPGMLPYPRSIMSWSSLLYNEVFQGIGDFQLRENDYVFGNHKFGGNAQSITKNRWIHHTSFLWDYEAKKMAYLKLPSRAPEYRLVCLYFCCAQYFHLLAALIVFLGVNFMF</sequence>
<dbReference type="InterPro" id="IPR045864">
    <property type="entry name" value="aa-tRNA-synth_II/BPL/LPL"/>
</dbReference>
<keyword evidence="1" id="KW-0472">Membrane</keyword>
<dbReference type="OrthoDB" id="201621at2759"/>
<dbReference type="InterPro" id="IPR053264">
    <property type="entry name" value="Lipoate-ligase_2_inactive"/>
</dbReference>
<evidence type="ECO:0000256" key="1">
    <source>
        <dbReference type="SAM" id="Phobius"/>
    </source>
</evidence>
<dbReference type="InterPro" id="IPR004143">
    <property type="entry name" value="BPL_LPL_catalytic"/>
</dbReference>
<dbReference type="EMBL" id="CM018048">
    <property type="protein sequence ID" value="KAA8521181.1"/>
    <property type="molecule type" value="Genomic_DNA"/>
</dbReference>
<dbReference type="Pfam" id="PF21948">
    <property type="entry name" value="LplA-B_cat"/>
    <property type="match status" value="1"/>
</dbReference>
<evidence type="ECO:0000259" key="2">
    <source>
        <dbReference type="PROSITE" id="PS51733"/>
    </source>
</evidence>
<keyword evidence="1" id="KW-1133">Transmembrane helix</keyword>
<gene>
    <name evidence="3" type="ORF">F0562_011852</name>
</gene>
<proteinExistence type="predicted"/>
<dbReference type="PROSITE" id="PS51733">
    <property type="entry name" value="BPL_LPL_CATALYTIC"/>
    <property type="match status" value="1"/>
</dbReference>
<accession>A0A5J4ZVL5</accession>
<evidence type="ECO:0000313" key="4">
    <source>
        <dbReference type="Proteomes" id="UP000325577"/>
    </source>
</evidence>
<dbReference type="CDD" id="cd16443">
    <property type="entry name" value="LplA"/>
    <property type="match status" value="1"/>
</dbReference>
<protein>
    <recommendedName>
        <fullName evidence="2">BPL/LPL catalytic domain-containing protein</fullName>
    </recommendedName>
</protein>
<feature type="transmembrane region" description="Helical" evidence="1">
    <location>
        <begin position="190"/>
        <end position="213"/>
    </location>
</feature>
<keyword evidence="4" id="KW-1185">Reference proteome</keyword>
<keyword evidence="1" id="KW-0812">Transmembrane</keyword>
<reference evidence="3 4" key="1">
    <citation type="submission" date="2019-09" db="EMBL/GenBank/DDBJ databases">
        <title>A chromosome-level genome assembly of the Chinese tupelo Nyssa sinensis.</title>
        <authorList>
            <person name="Yang X."/>
            <person name="Kang M."/>
            <person name="Yang Y."/>
            <person name="Xiong H."/>
            <person name="Wang M."/>
            <person name="Zhang Z."/>
            <person name="Wang Z."/>
            <person name="Wu H."/>
            <person name="Ma T."/>
            <person name="Liu J."/>
            <person name="Xi Z."/>
        </authorList>
    </citation>
    <scope>NUCLEOTIDE SEQUENCE [LARGE SCALE GENOMIC DNA]</scope>
    <source>
        <strain evidence="3">J267</strain>
        <tissue evidence="3">Leaf</tissue>
    </source>
</reference>
<dbReference type="Gene3D" id="3.30.930.10">
    <property type="entry name" value="Bira Bifunctional Protein, Domain 2"/>
    <property type="match status" value="1"/>
</dbReference>
<dbReference type="PANTHER" id="PTHR43506:SF1">
    <property type="entry name" value="BPL_LPL CATALYTIC DOMAIN-CONTAINING PROTEIN"/>
    <property type="match status" value="1"/>
</dbReference>
<dbReference type="PANTHER" id="PTHR43506">
    <property type="entry name" value="BIOTIN/LIPOATE A/B PROTEIN LIGASE FAMILY"/>
    <property type="match status" value="1"/>
</dbReference>
<feature type="domain" description="BPL/LPL catalytic" evidence="2">
    <location>
        <begin position="40"/>
        <end position="215"/>
    </location>
</feature>
<dbReference type="AlphaFoldDB" id="A0A5J4ZVL5"/>